<protein>
    <submittedName>
        <fullName evidence="3">TFIID_20kDa domain-containing protein</fullName>
    </submittedName>
</protein>
<proteinExistence type="predicted"/>
<evidence type="ECO:0000313" key="2">
    <source>
        <dbReference type="Proteomes" id="UP000492821"/>
    </source>
</evidence>
<feature type="region of interest" description="Disordered" evidence="1">
    <location>
        <begin position="1"/>
        <end position="32"/>
    </location>
</feature>
<accession>A0A7E4W4G5</accession>
<dbReference type="WBParaSite" id="Pan_g6714.t1">
    <property type="protein sequence ID" value="Pan_g6714.t1"/>
    <property type="gene ID" value="Pan_g6714"/>
</dbReference>
<keyword evidence="2" id="KW-1185">Reference proteome</keyword>
<dbReference type="AlphaFoldDB" id="A0A7E4W4G5"/>
<feature type="compositionally biased region" description="Low complexity" evidence="1">
    <location>
        <begin position="1"/>
        <end position="11"/>
    </location>
</feature>
<dbReference type="Proteomes" id="UP000492821">
    <property type="component" value="Unassembled WGS sequence"/>
</dbReference>
<name>A0A7E4W4G5_PANRE</name>
<reference evidence="2" key="1">
    <citation type="journal article" date="2013" name="Genetics">
        <title>The draft genome and transcriptome of Panagrellus redivivus are shaped by the harsh demands of a free-living lifestyle.</title>
        <authorList>
            <person name="Srinivasan J."/>
            <person name="Dillman A.R."/>
            <person name="Macchietto M.G."/>
            <person name="Heikkinen L."/>
            <person name="Lakso M."/>
            <person name="Fracchia K.M."/>
            <person name="Antoshechkin I."/>
            <person name="Mortazavi A."/>
            <person name="Wong G."/>
            <person name="Sternberg P.W."/>
        </authorList>
    </citation>
    <scope>NUCLEOTIDE SEQUENCE [LARGE SCALE GENOMIC DNA]</scope>
    <source>
        <strain evidence="2">MT8872</strain>
    </source>
</reference>
<sequence length="218" mass="23736">MSSPHPSSSAQSKKKKPRPAAQPPILPPVDEDKMARLKTRLGERAIAYLQEVNLVLDDQAQQMLGDWAMSLMLGVVAAADESATKQDRNHITSGDITAGIQQACQAGDSRPTMVDYATTTNMVNKKQLPKPRKGLQGMPNDVVAKNKEIIVNAAKKEQLQKMTEERRHALECEPSTSAACLEAPSSSGGPHVIVIDIEKDHKGRITEATIQELPEPEE</sequence>
<evidence type="ECO:0000313" key="3">
    <source>
        <dbReference type="WBParaSite" id="Pan_g6714.t1"/>
    </source>
</evidence>
<organism evidence="2 3">
    <name type="scientific">Panagrellus redivivus</name>
    <name type="common">Microworm</name>
    <dbReference type="NCBI Taxonomy" id="6233"/>
    <lineage>
        <taxon>Eukaryota</taxon>
        <taxon>Metazoa</taxon>
        <taxon>Ecdysozoa</taxon>
        <taxon>Nematoda</taxon>
        <taxon>Chromadorea</taxon>
        <taxon>Rhabditida</taxon>
        <taxon>Tylenchina</taxon>
        <taxon>Panagrolaimomorpha</taxon>
        <taxon>Panagrolaimoidea</taxon>
        <taxon>Panagrolaimidae</taxon>
        <taxon>Panagrellus</taxon>
    </lineage>
</organism>
<reference evidence="3" key="2">
    <citation type="submission" date="2020-10" db="UniProtKB">
        <authorList>
            <consortium name="WormBaseParasite"/>
        </authorList>
    </citation>
    <scope>IDENTIFICATION</scope>
</reference>
<evidence type="ECO:0000256" key="1">
    <source>
        <dbReference type="SAM" id="MobiDB-lite"/>
    </source>
</evidence>